<evidence type="ECO:0000256" key="1">
    <source>
        <dbReference type="ARBA" id="ARBA00022723"/>
    </source>
</evidence>
<dbReference type="InterPro" id="IPR044713">
    <property type="entry name" value="DNJA1/2-like"/>
</dbReference>
<dbReference type="FunFam" id="2.60.260.20:FF:000003">
    <property type="entry name" value="DnaJ subfamily A member 2"/>
    <property type="match status" value="1"/>
</dbReference>
<dbReference type="InterPro" id="IPR008971">
    <property type="entry name" value="HSP40/DnaJ_pept-bd"/>
</dbReference>
<dbReference type="AlphaFoldDB" id="A0A6C0I113"/>
<dbReference type="Pfam" id="PF00226">
    <property type="entry name" value="DnaJ"/>
    <property type="match status" value="1"/>
</dbReference>
<dbReference type="GO" id="GO:0051082">
    <property type="term" value="F:unfolded protein binding"/>
    <property type="evidence" value="ECO:0007669"/>
    <property type="project" value="InterPro"/>
</dbReference>
<keyword evidence="1" id="KW-0479">Metal-binding</keyword>
<dbReference type="Pfam" id="PF01556">
    <property type="entry name" value="DnaJ_C"/>
    <property type="match status" value="1"/>
</dbReference>
<dbReference type="GO" id="GO:0006457">
    <property type="term" value="P:protein folding"/>
    <property type="evidence" value="ECO:0007669"/>
    <property type="project" value="InterPro"/>
</dbReference>
<keyword evidence="4" id="KW-0862">Zinc</keyword>
<dbReference type="Gene3D" id="1.10.287.110">
    <property type="entry name" value="DnaJ domain"/>
    <property type="match status" value="1"/>
</dbReference>
<dbReference type="InterPro" id="IPR018253">
    <property type="entry name" value="DnaJ_domain_CS"/>
</dbReference>
<sequence>MSTFYDILGVSKDASELDIKKSYRKLSLQYHPDRNADPEATEKYKKINEAYEILSDSQKRQQYDMESRFGGGNMGGMNMGGMNMGGMNMGGGPEMNDIFSMMFGGMPGMSGGPGVRVFHSGGNPGMGGFPMGGMNMGGFPGFPGMDPNIQNIFQQMNKPQPIIKNIQVTLQQVYNEESIEIQIEKQDNSNGLNISEMKSISITIPKGIDDGEIVILRDQGNISHHGQRGDIKLIFKVLNDTNFKRKGLDLVFQKKITLKESLCGFTFEINHLNGKMISMNNIVNNSIIKPNYCKVINGMGINKDNQTGNLIIEFIVDFPDTLTKEQIDQLKNIL</sequence>
<evidence type="ECO:0000256" key="3">
    <source>
        <dbReference type="ARBA" id="ARBA00022771"/>
    </source>
</evidence>
<dbReference type="PRINTS" id="PR00625">
    <property type="entry name" value="JDOMAIN"/>
</dbReference>
<dbReference type="EMBL" id="MN740058">
    <property type="protein sequence ID" value="QHT86067.1"/>
    <property type="molecule type" value="Genomic_DNA"/>
</dbReference>
<organism evidence="6">
    <name type="scientific">viral metagenome</name>
    <dbReference type="NCBI Taxonomy" id="1070528"/>
    <lineage>
        <taxon>unclassified sequences</taxon>
        <taxon>metagenomes</taxon>
        <taxon>organismal metagenomes</taxon>
    </lineage>
</organism>
<dbReference type="SUPFAM" id="SSF46565">
    <property type="entry name" value="Chaperone J-domain"/>
    <property type="match status" value="1"/>
</dbReference>
<dbReference type="CDD" id="cd10747">
    <property type="entry name" value="DnaJ_C"/>
    <property type="match status" value="1"/>
</dbReference>
<accession>A0A6C0I113</accession>
<feature type="domain" description="J" evidence="5">
    <location>
        <begin position="3"/>
        <end position="67"/>
    </location>
</feature>
<protein>
    <recommendedName>
        <fullName evidence="5">J domain-containing protein</fullName>
    </recommendedName>
</protein>
<dbReference type="Gene3D" id="2.60.260.20">
    <property type="entry name" value="Urease metallochaperone UreE, N-terminal domain"/>
    <property type="match status" value="2"/>
</dbReference>
<dbReference type="PROSITE" id="PS00636">
    <property type="entry name" value="DNAJ_1"/>
    <property type="match status" value="1"/>
</dbReference>
<keyword evidence="2" id="KW-0677">Repeat</keyword>
<dbReference type="GO" id="GO:0030544">
    <property type="term" value="F:Hsp70 protein binding"/>
    <property type="evidence" value="ECO:0007669"/>
    <property type="project" value="InterPro"/>
</dbReference>
<keyword evidence="3" id="KW-0863">Zinc-finger</keyword>
<evidence type="ECO:0000259" key="5">
    <source>
        <dbReference type="PROSITE" id="PS50076"/>
    </source>
</evidence>
<dbReference type="InterPro" id="IPR001623">
    <property type="entry name" value="DnaJ_domain"/>
</dbReference>
<evidence type="ECO:0000313" key="6">
    <source>
        <dbReference type="EMBL" id="QHT86067.1"/>
    </source>
</evidence>
<name>A0A6C0I113_9ZZZZ</name>
<dbReference type="InterPro" id="IPR036869">
    <property type="entry name" value="J_dom_sf"/>
</dbReference>
<evidence type="ECO:0000256" key="2">
    <source>
        <dbReference type="ARBA" id="ARBA00022737"/>
    </source>
</evidence>
<proteinExistence type="predicted"/>
<dbReference type="InterPro" id="IPR002939">
    <property type="entry name" value="DnaJ_C"/>
</dbReference>
<dbReference type="PANTHER" id="PTHR43888">
    <property type="entry name" value="DNAJ-LIKE-2, ISOFORM A-RELATED"/>
    <property type="match status" value="1"/>
</dbReference>
<reference evidence="6" key="1">
    <citation type="journal article" date="2020" name="Nature">
        <title>Giant virus diversity and host interactions through global metagenomics.</title>
        <authorList>
            <person name="Schulz F."/>
            <person name="Roux S."/>
            <person name="Paez-Espino D."/>
            <person name="Jungbluth S."/>
            <person name="Walsh D.A."/>
            <person name="Denef V.J."/>
            <person name="McMahon K.D."/>
            <person name="Konstantinidis K.T."/>
            <person name="Eloe-Fadrosh E.A."/>
            <person name="Kyrpides N.C."/>
            <person name="Woyke T."/>
        </authorList>
    </citation>
    <scope>NUCLEOTIDE SEQUENCE</scope>
    <source>
        <strain evidence="6">GVMAG-M-3300023184-184</strain>
    </source>
</reference>
<dbReference type="PROSITE" id="PS50076">
    <property type="entry name" value="DNAJ_2"/>
    <property type="match status" value="1"/>
</dbReference>
<dbReference type="GO" id="GO:0008270">
    <property type="term" value="F:zinc ion binding"/>
    <property type="evidence" value="ECO:0007669"/>
    <property type="project" value="UniProtKB-KW"/>
</dbReference>
<evidence type="ECO:0000256" key="4">
    <source>
        <dbReference type="ARBA" id="ARBA00022833"/>
    </source>
</evidence>
<dbReference type="SMART" id="SM00271">
    <property type="entry name" value="DnaJ"/>
    <property type="match status" value="1"/>
</dbReference>
<dbReference type="CDD" id="cd06257">
    <property type="entry name" value="DnaJ"/>
    <property type="match status" value="1"/>
</dbReference>
<dbReference type="SUPFAM" id="SSF49493">
    <property type="entry name" value="HSP40/DnaJ peptide-binding domain"/>
    <property type="match status" value="2"/>
</dbReference>